<evidence type="ECO:0000256" key="1">
    <source>
        <dbReference type="ARBA" id="ARBA00004496"/>
    </source>
</evidence>
<dbReference type="PANTHER" id="PTHR11579">
    <property type="entry name" value="PROTEIN-L-ISOASPARTATE O-METHYLTRANSFERASE"/>
    <property type="match status" value="1"/>
</dbReference>
<evidence type="ECO:0000256" key="7">
    <source>
        <dbReference type="HAMAP-Rule" id="MF_00090"/>
    </source>
</evidence>
<dbReference type="EC" id="2.1.1.77" evidence="7"/>
<keyword evidence="4 7" id="KW-0489">Methyltransferase</keyword>
<feature type="active site" evidence="7">
    <location>
        <position position="81"/>
    </location>
</feature>
<evidence type="ECO:0000256" key="5">
    <source>
        <dbReference type="ARBA" id="ARBA00022679"/>
    </source>
</evidence>
<evidence type="ECO:0000256" key="3">
    <source>
        <dbReference type="ARBA" id="ARBA00022490"/>
    </source>
</evidence>
<keyword evidence="3 7" id="KW-0963">Cytoplasm</keyword>
<dbReference type="PANTHER" id="PTHR11579:SF0">
    <property type="entry name" value="PROTEIN-L-ISOASPARTATE(D-ASPARTATE) O-METHYLTRANSFERASE"/>
    <property type="match status" value="1"/>
</dbReference>
<dbReference type="CDD" id="cd02440">
    <property type="entry name" value="AdoMet_MTases"/>
    <property type="match status" value="1"/>
</dbReference>
<keyword evidence="6 7" id="KW-0949">S-adenosyl-L-methionine</keyword>
<dbReference type="Pfam" id="PF01135">
    <property type="entry name" value="PCMT"/>
    <property type="match status" value="1"/>
</dbReference>
<keyword evidence="5 7" id="KW-0808">Transferase</keyword>
<dbReference type="InterPro" id="IPR029063">
    <property type="entry name" value="SAM-dependent_MTases_sf"/>
</dbReference>
<protein>
    <recommendedName>
        <fullName evidence="7">Protein-L-isoaspartate O-methyltransferase</fullName>
        <ecNumber evidence="7">2.1.1.77</ecNumber>
    </recommendedName>
    <alternativeName>
        <fullName evidence="7">L-isoaspartyl protein carboxyl methyltransferase</fullName>
    </alternativeName>
    <alternativeName>
        <fullName evidence="7">Protein L-isoaspartyl methyltransferase</fullName>
    </alternativeName>
    <alternativeName>
        <fullName evidence="7">Protein-beta-aspartate methyltransferase</fullName>
        <shortName evidence="7">PIMT</shortName>
    </alternativeName>
</protein>
<dbReference type="Proteomes" id="UP000319143">
    <property type="component" value="Unassembled WGS sequence"/>
</dbReference>
<dbReference type="EMBL" id="SJPV01000004">
    <property type="protein sequence ID" value="TWU38388.1"/>
    <property type="molecule type" value="Genomic_DNA"/>
</dbReference>
<dbReference type="InterPro" id="IPR000682">
    <property type="entry name" value="PCMT"/>
</dbReference>
<dbReference type="RefSeq" id="WP_146526706.1">
    <property type="nucleotide sequence ID" value="NZ_SJPV01000004.1"/>
</dbReference>
<name>A0A5C6DNT7_9BACT</name>
<dbReference type="FunFam" id="3.40.50.150:FF:000010">
    <property type="entry name" value="Protein-L-isoaspartate O-methyltransferase"/>
    <property type="match status" value="1"/>
</dbReference>
<dbReference type="PROSITE" id="PS01279">
    <property type="entry name" value="PCMT"/>
    <property type="match status" value="1"/>
</dbReference>
<dbReference type="HAMAP" id="MF_00090">
    <property type="entry name" value="PIMT"/>
    <property type="match status" value="1"/>
</dbReference>
<dbReference type="NCBIfam" id="NF001453">
    <property type="entry name" value="PRK00312.1"/>
    <property type="match status" value="1"/>
</dbReference>
<comment type="function">
    <text evidence="7">Catalyzes the methyl esterification of L-isoaspartyl residues in peptides and proteins that result from spontaneous decomposition of normal L-aspartyl and L-asparaginyl residues. It plays a role in the repair and/or degradation of damaged proteins.</text>
</comment>
<comment type="subcellular location">
    <subcellularLocation>
        <location evidence="1 7">Cytoplasm</location>
    </subcellularLocation>
</comment>
<dbReference type="AlphaFoldDB" id="A0A5C6DNT7"/>
<dbReference type="SUPFAM" id="SSF53335">
    <property type="entry name" value="S-adenosyl-L-methionine-dependent methyltransferases"/>
    <property type="match status" value="1"/>
</dbReference>
<sequence>MSTDPHDDAASLHRTDVASADFYREARERMVENQLARRDIVNPAILDAMKSVPRHEFVPTKLRRLAYDDSPLPIGKGQTISQPYIVALMTQLVAPESHHKALDIGTGSGYQAAVLSELVKNVYSIEIVESLADAADERLQQLGYKNIRVRHGDGYHGWQSEAPFHVIIVAAAPDHIPKALIEQLAPGGKLVIPVGKDYQKLIVVEKQQDGTVVQREIAPVVFVPMTGEASK</sequence>
<accession>A0A5C6DNT7</accession>
<comment type="catalytic activity">
    <reaction evidence="7">
        <text>[protein]-L-isoaspartate + S-adenosyl-L-methionine = [protein]-L-isoaspartate alpha-methyl ester + S-adenosyl-L-homocysteine</text>
        <dbReference type="Rhea" id="RHEA:12705"/>
        <dbReference type="Rhea" id="RHEA-COMP:12143"/>
        <dbReference type="Rhea" id="RHEA-COMP:12144"/>
        <dbReference type="ChEBI" id="CHEBI:57856"/>
        <dbReference type="ChEBI" id="CHEBI:59789"/>
        <dbReference type="ChEBI" id="CHEBI:90596"/>
        <dbReference type="ChEBI" id="CHEBI:90598"/>
        <dbReference type="EC" id="2.1.1.77"/>
    </reaction>
</comment>
<evidence type="ECO:0000313" key="9">
    <source>
        <dbReference type="Proteomes" id="UP000319143"/>
    </source>
</evidence>
<organism evidence="8 9">
    <name type="scientific">Novipirellula artificiosorum</name>
    <dbReference type="NCBI Taxonomy" id="2528016"/>
    <lineage>
        <taxon>Bacteria</taxon>
        <taxon>Pseudomonadati</taxon>
        <taxon>Planctomycetota</taxon>
        <taxon>Planctomycetia</taxon>
        <taxon>Pirellulales</taxon>
        <taxon>Pirellulaceae</taxon>
        <taxon>Novipirellula</taxon>
    </lineage>
</organism>
<reference evidence="8 9" key="1">
    <citation type="submission" date="2019-02" db="EMBL/GenBank/DDBJ databases">
        <title>Deep-cultivation of Planctomycetes and their phenomic and genomic characterization uncovers novel biology.</title>
        <authorList>
            <person name="Wiegand S."/>
            <person name="Jogler M."/>
            <person name="Boedeker C."/>
            <person name="Pinto D."/>
            <person name="Vollmers J."/>
            <person name="Rivas-Marin E."/>
            <person name="Kohn T."/>
            <person name="Peeters S.H."/>
            <person name="Heuer A."/>
            <person name="Rast P."/>
            <person name="Oberbeckmann S."/>
            <person name="Bunk B."/>
            <person name="Jeske O."/>
            <person name="Meyerdierks A."/>
            <person name="Storesund J.E."/>
            <person name="Kallscheuer N."/>
            <person name="Luecker S."/>
            <person name="Lage O.M."/>
            <person name="Pohl T."/>
            <person name="Merkel B.J."/>
            <person name="Hornburger P."/>
            <person name="Mueller R.-W."/>
            <person name="Bruemmer F."/>
            <person name="Labrenz M."/>
            <person name="Spormann A.M."/>
            <person name="Op Den Camp H."/>
            <person name="Overmann J."/>
            <person name="Amann R."/>
            <person name="Jetten M.S.M."/>
            <person name="Mascher T."/>
            <person name="Medema M.H."/>
            <person name="Devos D.P."/>
            <person name="Kaster A.-K."/>
            <person name="Ovreas L."/>
            <person name="Rohde M."/>
            <person name="Galperin M.Y."/>
            <person name="Jogler C."/>
        </authorList>
    </citation>
    <scope>NUCLEOTIDE SEQUENCE [LARGE SCALE GENOMIC DNA]</scope>
    <source>
        <strain evidence="8 9">Poly41</strain>
    </source>
</reference>
<dbReference type="NCBIfam" id="TIGR00080">
    <property type="entry name" value="pimt"/>
    <property type="match status" value="1"/>
</dbReference>
<proteinExistence type="inferred from homology"/>
<evidence type="ECO:0000256" key="4">
    <source>
        <dbReference type="ARBA" id="ARBA00022603"/>
    </source>
</evidence>
<dbReference type="GO" id="GO:0032259">
    <property type="term" value="P:methylation"/>
    <property type="evidence" value="ECO:0007669"/>
    <property type="project" value="UniProtKB-KW"/>
</dbReference>
<evidence type="ECO:0000256" key="2">
    <source>
        <dbReference type="ARBA" id="ARBA00005369"/>
    </source>
</evidence>
<gene>
    <name evidence="8" type="primary">pcm_2</name>
    <name evidence="7" type="synonym">pcm</name>
    <name evidence="8" type="ORF">Poly41_28640</name>
</gene>
<dbReference type="GO" id="GO:0030091">
    <property type="term" value="P:protein repair"/>
    <property type="evidence" value="ECO:0007669"/>
    <property type="project" value="UniProtKB-UniRule"/>
</dbReference>
<dbReference type="GO" id="GO:0005737">
    <property type="term" value="C:cytoplasm"/>
    <property type="evidence" value="ECO:0007669"/>
    <property type="project" value="UniProtKB-SubCell"/>
</dbReference>
<keyword evidence="9" id="KW-1185">Reference proteome</keyword>
<evidence type="ECO:0000256" key="6">
    <source>
        <dbReference type="ARBA" id="ARBA00022691"/>
    </source>
</evidence>
<evidence type="ECO:0000313" key="8">
    <source>
        <dbReference type="EMBL" id="TWU38388.1"/>
    </source>
</evidence>
<dbReference type="GO" id="GO:0004719">
    <property type="term" value="F:protein-L-isoaspartate (D-aspartate) O-methyltransferase activity"/>
    <property type="evidence" value="ECO:0007669"/>
    <property type="project" value="UniProtKB-UniRule"/>
</dbReference>
<dbReference type="OrthoDB" id="9772751at2"/>
<comment type="similarity">
    <text evidence="2 7">Belongs to the methyltransferase superfamily. L-isoaspartyl/D-aspartyl protein methyltransferase family.</text>
</comment>
<dbReference type="Gene3D" id="3.40.50.150">
    <property type="entry name" value="Vaccinia Virus protein VP39"/>
    <property type="match status" value="1"/>
</dbReference>
<comment type="caution">
    <text evidence="8">The sequence shown here is derived from an EMBL/GenBank/DDBJ whole genome shotgun (WGS) entry which is preliminary data.</text>
</comment>